<dbReference type="RefSeq" id="WP_201246812.1">
    <property type="nucleotide sequence ID" value="NZ_NHSF01000073.1"/>
</dbReference>
<protein>
    <recommendedName>
        <fullName evidence="2">AttH domain-containing protein</fullName>
    </recommendedName>
</protein>
<name>A0AAJ0UI95_HALSE</name>
<gene>
    <name evidence="3" type="ORF">CCR82_15900</name>
</gene>
<dbReference type="PANTHER" id="PTHR38591">
    <property type="entry name" value="HYDROLASE"/>
    <property type="match status" value="1"/>
</dbReference>
<dbReference type="InterPro" id="IPR023374">
    <property type="entry name" value="AttH-like_dom_sf"/>
</dbReference>
<dbReference type="SUPFAM" id="SSF159245">
    <property type="entry name" value="AttH-like"/>
    <property type="match status" value="1"/>
</dbReference>
<evidence type="ECO:0000259" key="2">
    <source>
        <dbReference type="Pfam" id="PF07143"/>
    </source>
</evidence>
<feature type="region of interest" description="Disordered" evidence="1">
    <location>
        <begin position="403"/>
        <end position="426"/>
    </location>
</feature>
<dbReference type="Gene3D" id="2.40.370.10">
    <property type="entry name" value="AttH-like domain"/>
    <property type="match status" value="2"/>
</dbReference>
<organism evidence="3 4">
    <name type="scientific">Halochromatium salexigens</name>
    <name type="common">Chromatium salexigens</name>
    <dbReference type="NCBI Taxonomy" id="49447"/>
    <lineage>
        <taxon>Bacteria</taxon>
        <taxon>Pseudomonadati</taxon>
        <taxon>Pseudomonadota</taxon>
        <taxon>Gammaproteobacteria</taxon>
        <taxon>Chromatiales</taxon>
        <taxon>Chromatiaceae</taxon>
        <taxon>Halochromatium</taxon>
    </lineage>
</organism>
<dbReference type="EMBL" id="NHSF01000073">
    <property type="protein sequence ID" value="MBK5931974.1"/>
    <property type="molecule type" value="Genomic_DNA"/>
</dbReference>
<dbReference type="InterPro" id="IPR010791">
    <property type="entry name" value="AttH_dom"/>
</dbReference>
<keyword evidence="4" id="KW-1185">Reference proteome</keyword>
<reference evidence="3" key="1">
    <citation type="submission" date="2017-05" db="EMBL/GenBank/DDBJ databases">
        <authorList>
            <person name="Imhoff J.F."/>
            <person name="Rahn T."/>
            <person name="Kuenzel S."/>
            <person name="Neulinger S.C."/>
        </authorList>
    </citation>
    <scope>NUCLEOTIDE SEQUENCE</scope>
    <source>
        <strain evidence="3">DSM 4395</strain>
    </source>
</reference>
<sequence length="426" mass="44074">MRWLALPLVPLVLIIVLAGLAYGLWPRESASRSEGFDASALAAALAEMDKGAGAGADGEEAEPGETLTLEFPRDHGAHPGAPAELWELTAVLRDAQEQPVAVRLSLARLKLAAAADGRASAFAADALLAGEWVVVAGEDAMALPGLPVRAQRLSRTALGLAGAGADEAGGERVWIERWALSRTAEGGLALHAEADGIALELSLSSLKPPVVLNRETLAGAPEQGTSAVQFYSQSRLAASGTLRAKGREQALQGVAWLDHGWDALAEALAGGRGQLVANRFQLQLNDGSELACLHLRRRGGGGTPIPSCVLIGTDGETQVLRRRELTLAPTEAGWVTEGGVEYPLGWRLLIPAHGLELEVEPLFGAASGGIASGGAAARALSSASIAEASWAWRGAVRVSGRRESEAISGSGQMDLNGYGDGSPRGT</sequence>
<evidence type="ECO:0000256" key="1">
    <source>
        <dbReference type="SAM" id="MobiDB-lite"/>
    </source>
</evidence>
<reference evidence="3" key="2">
    <citation type="journal article" date="2020" name="Microorganisms">
        <title>Osmotic Adaptation and Compatible Solute Biosynthesis of Phototrophic Bacteria as Revealed from Genome Analyses.</title>
        <authorList>
            <person name="Imhoff J.F."/>
            <person name="Rahn T."/>
            <person name="Kunzel S."/>
            <person name="Keller A."/>
            <person name="Neulinger S.C."/>
        </authorList>
    </citation>
    <scope>NUCLEOTIDE SEQUENCE</scope>
    <source>
        <strain evidence="3">DSM 4395</strain>
    </source>
</reference>
<dbReference type="Pfam" id="PF17186">
    <property type="entry name" value="Lipocalin_9"/>
    <property type="match status" value="1"/>
</dbReference>
<dbReference type="PANTHER" id="PTHR38591:SF1">
    <property type="entry name" value="BLL1000 PROTEIN"/>
    <property type="match status" value="1"/>
</dbReference>
<proteinExistence type="predicted"/>
<evidence type="ECO:0000313" key="4">
    <source>
        <dbReference type="Proteomes" id="UP001296967"/>
    </source>
</evidence>
<dbReference type="Proteomes" id="UP001296967">
    <property type="component" value="Unassembled WGS sequence"/>
</dbReference>
<accession>A0AAJ0UI95</accession>
<evidence type="ECO:0000313" key="3">
    <source>
        <dbReference type="EMBL" id="MBK5931974.1"/>
    </source>
</evidence>
<dbReference type="Pfam" id="PF07143">
    <property type="entry name" value="CrtC"/>
    <property type="match status" value="1"/>
</dbReference>
<comment type="caution">
    <text evidence="3">The sequence shown here is derived from an EMBL/GenBank/DDBJ whole genome shotgun (WGS) entry which is preliminary data.</text>
</comment>
<feature type="domain" description="AttH" evidence="2">
    <location>
        <begin position="84"/>
        <end position="261"/>
    </location>
</feature>
<dbReference type="AlphaFoldDB" id="A0AAJ0UI95"/>